<comment type="caution">
    <text evidence="1">The sequence shown here is derived from an EMBL/GenBank/DDBJ whole genome shotgun (WGS) entry which is preliminary data.</text>
</comment>
<evidence type="ECO:0000313" key="2">
    <source>
        <dbReference type="Proteomes" id="UP001320706"/>
    </source>
</evidence>
<dbReference type="EMBL" id="JAMKPW020000018">
    <property type="protein sequence ID" value="KAK8208937.1"/>
    <property type="molecule type" value="Genomic_DNA"/>
</dbReference>
<name>A0ACC3SDN0_9PEZI</name>
<protein>
    <submittedName>
        <fullName evidence="1">Uncharacterized protein</fullName>
    </submittedName>
</protein>
<organism evidence="1 2">
    <name type="scientific">Zalaria obscura</name>
    <dbReference type="NCBI Taxonomy" id="2024903"/>
    <lineage>
        <taxon>Eukaryota</taxon>
        <taxon>Fungi</taxon>
        <taxon>Dikarya</taxon>
        <taxon>Ascomycota</taxon>
        <taxon>Pezizomycotina</taxon>
        <taxon>Dothideomycetes</taxon>
        <taxon>Dothideomycetidae</taxon>
        <taxon>Dothideales</taxon>
        <taxon>Zalariaceae</taxon>
        <taxon>Zalaria</taxon>
    </lineage>
</organism>
<gene>
    <name evidence="1" type="ORF">M8818_003900</name>
</gene>
<keyword evidence="2" id="KW-1185">Reference proteome</keyword>
<proteinExistence type="predicted"/>
<accession>A0ACC3SDN0</accession>
<dbReference type="Proteomes" id="UP001320706">
    <property type="component" value="Unassembled WGS sequence"/>
</dbReference>
<evidence type="ECO:0000313" key="1">
    <source>
        <dbReference type="EMBL" id="KAK8208937.1"/>
    </source>
</evidence>
<reference evidence="1" key="1">
    <citation type="submission" date="2024-02" db="EMBL/GenBank/DDBJ databases">
        <title>Metagenome Assembled Genome of Zalaria obscura JY119.</title>
        <authorList>
            <person name="Vighnesh L."/>
            <person name="Jagadeeshwari U."/>
            <person name="Venkata Ramana C."/>
            <person name="Sasikala C."/>
        </authorList>
    </citation>
    <scope>NUCLEOTIDE SEQUENCE</scope>
    <source>
        <strain evidence="1">JY119</strain>
    </source>
</reference>
<sequence>MKPTQFLEARALLISNVSSTRAVSRICRPLSSLRPTSVVPAHPIPHQCTYTASNTAIRAFSSTPLRLKKGGKAERAAKASSSPSPSSSSSGGSAAAADDPADFTVLEADIGKAIERLKNDLSKLRAGGRFNPEVLEALRVKVGKESVRLGDVAQVVPKGRQVQVLVGEEEHLKPISSSIQSSTLSLTPQPDPTGTNPLLLLLNIPPPTAESRKEAVNAATKAGDVANNAIRNARGAQQKKIRAMQVAKTARPDDLKKAGDKMEKVVERGTGEVKKIVEGARKVLDS</sequence>